<name>I3TVC6_TISMK</name>
<accession>I3TVC6</accession>
<evidence type="ECO:0000313" key="1">
    <source>
        <dbReference type="EMBL" id="AFK56714.1"/>
    </source>
</evidence>
<dbReference type="RefSeq" id="WP_014747703.1">
    <property type="nucleotide sequence ID" value="NC_017958.1"/>
</dbReference>
<reference evidence="1 2" key="1">
    <citation type="journal article" date="2012" name="J. Am. Chem. Soc.">
        <title>Bacterial biosynthesis and maturation of the didemnin anti-cancer agents.</title>
        <authorList>
            <person name="Xu Y."/>
            <person name="Kersten R.D."/>
            <person name="Nam S.J."/>
            <person name="Lu L."/>
            <person name="Al-Suwailem A.M."/>
            <person name="Zheng H."/>
            <person name="Fenical W."/>
            <person name="Dorrestein P.C."/>
            <person name="Moore B.S."/>
            <person name="Qian P.Y."/>
        </authorList>
    </citation>
    <scope>NUCLEOTIDE SEQUENCE [LARGE SCALE GENOMIC DNA]</scope>
    <source>
        <strain evidence="1 2">KA081020-065</strain>
    </source>
</reference>
<keyword evidence="2" id="KW-1185">Reference proteome</keyword>
<organism evidence="1 2">
    <name type="scientific">Tistrella mobilis (strain KA081020-065)</name>
    <dbReference type="NCBI Taxonomy" id="1110502"/>
    <lineage>
        <taxon>Bacteria</taxon>
        <taxon>Pseudomonadati</taxon>
        <taxon>Pseudomonadota</taxon>
        <taxon>Alphaproteobacteria</taxon>
        <taxon>Geminicoccales</taxon>
        <taxon>Geminicoccaceae</taxon>
        <taxon>Tistrella</taxon>
    </lineage>
</organism>
<evidence type="ECO:0000313" key="2">
    <source>
        <dbReference type="Proteomes" id="UP000005258"/>
    </source>
</evidence>
<geneLocation type="plasmid" evidence="1 2">
    <name>pTM3</name>
</geneLocation>
<dbReference type="HOGENOM" id="CLU_769325_0_0_5"/>
<keyword evidence="1" id="KW-0614">Plasmid</keyword>
<proteinExistence type="predicted"/>
<dbReference type="Proteomes" id="UP000005258">
    <property type="component" value="Plasmid pTM3"/>
</dbReference>
<protein>
    <submittedName>
        <fullName evidence="1">Uncharacterized protein</fullName>
    </submittedName>
</protein>
<dbReference type="KEGG" id="tmo:TMO_c0104"/>
<dbReference type="EMBL" id="CP003239">
    <property type="protein sequence ID" value="AFK56714.1"/>
    <property type="molecule type" value="Genomic_DNA"/>
</dbReference>
<sequence>MSADQGDDQILAAAAARYRLEAFLSVDMVGSSAFKFSTAIAGGTEERDETGSEGWSQAIRKFYVTFHQTFLKKTRIRFGTEDRVRLWKALGDELVYRFTVTDLDDTAGIVNDFILALHQTRQVVREISRSLDLKACGWVADFPARNMMIDLGGLREADQFLDEMAEGVGGIQDFIGPSMDTGFRLGRFATRRKMVLSVELAALLAESDAQQRLPFCFGYDGREALKGILGGEAYPLIWIDTEDDPRRKTADRREAAMLHMRSEVQAAAVAEFCLGYIDASDWMERPFLRERIGAFDMVPASHIDHARRGRALQAHEDRLYAEAAPLAAAAQSDLSVTSLDLIGDMPAPAGRGDGPRKDGA</sequence>
<dbReference type="AlphaFoldDB" id="I3TVC6"/>
<gene>
    <name evidence="1" type="ordered locus">TMO_c0104</name>
</gene>